<feature type="domain" description="Clathrin/coatomer adaptor adaptin-like N-terminal" evidence="9">
    <location>
        <begin position="20"/>
        <end position="464"/>
    </location>
</feature>
<dbReference type="Pfam" id="PF01602">
    <property type="entry name" value="Adaptin_N"/>
    <property type="match status" value="1"/>
</dbReference>
<comment type="subcellular location">
    <subcellularLocation>
        <location evidence="1">Endomembrane system</location>
    </subcellularLocation>
    <subcellularLocation>
        <location evidence="7">Golgi apparatus</location>
    </subcellularLocation>
</comment>
<keyword evidence="11" id="KW-1185">Reference proteome</keyword>
<evidence type="ECO:0000256" key="6">
    <source>
        <dbReference type="ARBA" id="ARBA00023136"/>
    </source>
</evidence>
<feature type="region of interest" description="Disordered" evidence="8">
    <location>
        <begin position="888"/>
        <end position="911"/>
    </location>
</feature>
<dbReference type="GO" id="GO:0006623">
    <property type="term" value="P:protein targeting to vacuole"/>
    <property type="evidence" value="ECO:0007669"/>
    <property type="project" value="TreeGrafter"/>
</dbReference>
<dbReference type="VEuPathDB" id="FungiDB:ASPZODRAFT_136898"/>
<organism evidence="10 11">
    <name type="scientific">Penicilliopsis zonata CBS 506.65</name>
    <dbReference type="NCBI Taxonomy" id="1073090"/>
    <lineage>
        <taxon>Eukaryota</taxon>
        <taxon>Fungi</taxon>
        <taxon>Dikarya</taxon>
        <taxon>Ascomycota</taxon>
        <taxon>Pezizomycotina</taxon>
        <taxon>Eurotiomycetes</taxon>
        <taxon>Eurotiomycetidae</taxon>
        <taxon>Eurotiales</taxon>
        <taxon>Aspergillaceae</taxon>
        <taxon>Penicilliopsis</taxon>
    </lineage>
</organism>
<dbReference type="SUPFAM" id="SSF48371">
    <property type="entry name" value="ARM repeat"/>
    <property type="match status" value="1"/>
</dbReference>
<keyword evidence="4" id="KW-0677">Repeat</keyword>
<dbReference type="InterPro" id="IPR011989">
    <property type="entry name" value="ARM-like"/>
</dbReference>
<evidence type="ECO:0000256" key="2">
    <source>
        <dbReference type="ARBA" id="ARBA00006613"/>
    </source>
</evidence>
<protein>
    <recommendedName>
        <fullName evidence="7">AP-3 complex subunit delta</fullName>
    </recommendedName>
</protein>
<gene>
    <name evidence="10" type="ORF">ASPZODRAFT_136898</name>
</gene>
<evidence type="ECO:0000313" key="10">
    <source>
        <dbReference type="EMBL" id="OJJ43016.1"/>
    </source>
</evidence>
<name>A0A1L9S791_9EURO</name>
<dbReference type="GO" id="GO:0030123">
    <property type="term" value="C:AP-3 adaptor complex"/>
    <property type="evidence" value="ECO:0007669"/>
    <property type="project" value="InterPro"/>
</dbReference>
<evidence type="ECO:0000259" key="9">
    <source>
        <dbReference type="Pfam" id="PF01602"/>
    </source>
</evidence>
<keyword evidence="3 7" id="KW-0813">Transport</keyword>
<feature type="compositionally biased region" description="Basic residues" evidence="8">
    <location>
        <begin position="943"/>
        <end position="952"/>
    </location>
</feature>
<proteinExistence type="inferred from homology"/>
<sequence>MFEKSLYDLIKGLRNHRGAEEEYVQNSIRECRVEIKSQDMDKKATAVLKLIYLEMFGYDMSWASFHVLEVMSSSKYLQKRVGYLGAVQSFRPDTEVLMLATNLLKKDIISSTIPNISLPIAALSHIITPSLASSLLADILPRLSHTNAAIRKKAVVCLYRIALVYPDALRLAWPKIGERLMDEHEDTSVTTAVINVVCEFGWRRPQDFLPLAPRLFELLVDGGNNWMAIKIIKLFASLTPLEPRLVRKLLRPLTNIIQTTSAMSLLYECINGIIQGGILDGNDNLRERDEVAKLCVDKLRGMIVIDGDPNLKYVALLAFNRIVVTHPLFVSMQQDVIMGCLEDADISIRLQALELLEGMVSSDTLQFVVNRLLDQIRRSPSLDSGISATNNGDLDDHTHLGSTNEHNFTQQESTQLQDPKKFQRLPIEYKLQVAHRILEMCSRDNYSELSDFEWYLEVLIQLIKSIPLEAPIINMDSSFTNGDSLDDIKEDIPARIGCEVRNIAVRVRSIRLQATRAAESLIVSNARSSLCSTGFGTNSDVLGPLAWVVGEFAEYLSDSEATLRALVESSSPKLPARTLSLYLQAIPKIFLHLTVDTQSWDSLWKSKISLLLNQVLSFLDTLSVHPDLDVQERAMEFLEILRLIAEAIRAGSTESKEPPSLLSSGIRTFFSGLELNSVAANAQKKVPTPDYLSLDETLNNNLFTLFMSNDGWSLNQNDLLPSQDFYYLGDAAIAVTQAPESINPDTQQTVPYQELQPGHRGEPFAVARRKAERRERNKDDPFYIGFHSESSGRSTPFYKASSATNGEELDVDSIPIVDLNIESGATRSAVTPDVLGYGKKPRARVKKFEIATEETVDWANDNGQNPAHEATTEVPKVKRSLLQVDSSGLEDFSLEKGPESREEHTDGVEMSKAMQKIEQFRLEMQRSSERIHLEGIPTDGAIVKKKKKKSKREPKTEPGTAASIVLEAGTVSHGDANGDGRGSPTKKRKNPITTKKAKKQQVESEGL</sequence>
<dbReference type="GeneID" id="34610626"/>
<dbReference type="Gene3D" id="1.25.10.10">
    <property type="entry name" value="Leucine-rich Repeat Variant"/>
    <property type="match status" value="1"/>
</dbReference>
<evidence type="ECO:0000256" key="4">
    <source>
        <dbReference type="ARBA" id="ARBA00022737"/>
    </source>
</evidence>
<comment type="function">
    <text evidence="7">Part of the AP-3 complex, an adaptor-related complex which is not clathrin-associated. The complex is associated with the Golgi region as well as more peripheral structures. It facilitates the budding of vesicles from the Golgi membrane.</text>
</comment>
<feature type="region of interest" description="Disordered" evidence="8">
    <location>
        <begin position="393"/>
        <end position="415"/>
    </location>
</feature>
<accession>A0A1L9S791</accession>
<comment type="subunit">
    <text evidence="7">Adaptor protein complex 3 (AP-3) is a heterotetramer.</text>
</comment>
<dbReference type="GO" id="GO:0005794">
    <property type="term" value="C:Golgi apparatus"/>
    <property type="evidence" value="ECO:0007669"/>
    <property type="project" value="UniProtKB-SubCell"/>
</dbReference>
<dbReference type="AlphaFoldDB" id="A0A1L9S791"/>
<dbReference type="Proteomes" id="UP000184188">
    <property type="component" value="Unassembled WGS sequence"/>
</dbReference>
<comment type="similarity">
    <text evidence="2 7">Belongs to the adaptor complexes large subunit family.</text>
</comment>
<evidence type="ECO:0000256" key="5">
    <source>
        <dbReference type="ARBA" id="ARBA00022927"/>
    </source>
</evidence>
<dbReference type="GO" id="GO:0010008">
    <property type="term" value="C:endosome membrane"/>
    <property type="evidence" value="ECO:0007669"/>
    <property type="project" value="TreeGrafter"/>
</dbReference>
<dbReference type="GO" id="GO:0006896">
    <property type="term" value="P:Golgi to vacuole transport"/>
    <property type="evidence" value="ECO:0007669"/>
    <property type="project" value="TreeGrafter"/>
</dbReference>
<dbReference type="PANTHER" id="PTHR22781">
    <property type="entry name" value="DELTA ADAPTIN-RELATED"/>
    <property type="match status" value="1"/>
</dbReference>
<dbReference type="InterPro" id="IPR002553">
    <property type="entry name" value="Clathrin/coatomer_adapt-like_N"/>
</dbReference>
<dbReference type="EMBL" id="KV878355">
    <property type="protein sequence ID" value="OJJ43016.1"/>
    <property type="molecule type" value="Genomic_DNA"/>
</dbReference>
<dbReference type="PANTHER" id="PTHR22781:SF12">
    <property type="entry name" value="AP-3 COMPLEX SUBUNIT DELTA-1"/>
    <property type="match status" value="1"/>
</dbReference>
<evidence type="ECO:0000256" key="1">
    <source>
        <dbReference type="ARBA" id="ARBA00004308"/>
    </source>
</evidence>
<dbReference type="PIRSF" id="PIRSF037092">
    <property type="entry name" value="AP3_complex_delta"/>
    <property type="match status" value="1"/>
</dbReference>
<feature type="region of interest" description="Disordered" evidence="8">
    <location>
        <begin position="752"/>
        <end position="786"/>
    </location>
</feature>
<dbReference type="InterPro" id="IPR017105">
    <property type="entry name" value="AP3_complex_dsu"/>
</dbReference>
<keyword evidence="5 7" id="KW-0653">Protein transport</keyword>
<feature type="compositionally biased region" description="Basic and acidic residues" evidence="8">
    <location>
        <begin position="772"/>
        <end position="781"/>
    </location>
</feature>
<feature type="compositionally biased region" description="Polar residues" evidence="8">
    <location>
        <begin position="400"/>
        <end position="415"/>
    </location>
</feature>
<keyword evidence="7" id="KW-0333">Golgi apparatus</keyword>
<evidence type="ECO:0000256" key="7">
    <source>
        <dbReference type="PIRNR" id="PIRNR037092"/>
    </source>
</evidence>
<feature type="compositionally biased region" description="Basic and acidic residues" evidence="8">
    <location>
        <begin position="893"/>
        <end position="909"/>
    </location>
</feature>
<dbReference type="RefSeq" id="XP_022577526.1">
    <property type="nucleotide sequence ID" value="XM_022724161.1"/>
</dbReference>
<dbReference type="OrthoDB" id="10264595at2759"/>
<dbReference type="STRING" id="1073090.A0A1L9S791"/>
<evidence type="ECO:0000313" key="11">
    <source>
        <dbReference type="Proteomes" id="UP000184188"/>
    </source>
</evidence>
<evidence type="ECO:0000256" key="3">
    <source>
        <dbReference type="ARBA" id="ARBA00022448"/>
    </source>
</evidence>
<dbReference type="InterPro" id="IPR016024">
    <property type="entry name" value="ARM-type_fold"/>
</dbReference>
<feature type="region of interest" description="Disordered" evidence="8">
    <location>
        <begin position="928"/>
        <end position="1007"/>
    </location>
</feature>
<feature type="compositionally biased region" description="Basic residues" evidence="8">
    <location>
        <begin position="984"/>
        <end position="999"/>
    </location>
</feature>
<reference evidence="11" key="1">
    <citation type="journal article" date="2017" name="Genome Biol.">
        <title>Comparative genomics reveals high biological diversity and specific adaptations in the industrially and medically important fungal genus Aspergillus.</title>
        <authorList>
            <person name="de Vries R.P."/>
            <person name="Riley R."/>
            <person name="Wiebenga A."/>
            <person name="Aguilar-Osorio G."/>
            <person name="Amillis S."/>
            <person name="Uchima C.A."/>
            <person name="Anderluh G."/>
            <person name="Asadollahi M."/>
            <person name="Askin M."/>
            <person name="Barry K."/>
            <person name="Battaglia E."/>
            <person name="Bayram O."/>
            <person name="Benocci T."/>
            <person name="Braus-Stromeyer S.A."/>
            <person name="Caldana C."/>
            <person name="Canovas D."/>
            <person name="Cerqueira G.C."/>
            <person name="Chen F."/>
            <person name="Chen W."/>
            <person name="Choi C."/>
            <person name="Clum A."/>
            <person name="Dos Santos R.A."/>
            <person name="Damasio A.R."/>
            <person name="Diallinas G."/>
            <person name="Emri T."/>
            <person name="Fekete E."/>
            <person name="Flipphi M."/>
            <person name="Freyberg S."/>
            <person name="Gallo A."/>
            <person name="Gournas C."/>
            <person name="Habgood R."/>
            <person name="Hainaut M."/>
            <person name="Harispe M.L."/>
            <person name="Henrissat B."/>
            <person name="Hilden K.S."/>
            <person name="Hope R."/>
            <person name="Hossain A."/>
            <person name="Karabika E."/>
            <person name="Karaffa L."/>
            <person name="Karanyi Z."/>
            <person name="Krasevec N."/>
            <person name="Kuo A."/>
            <person name="Kusch H."/>
            <person name="LaButti K."/>
            <person name="Lagendijk E.L."/>
            <person name="Lapidus A."/>
            <person name="Levasseur A."/>
            <person name="Lindquist E."/>
            <person name="Lipzen A."/>
            <person name="Logrieco A.F."/>
            <person name="MacCabe A."/>
            <person name="Maekelae M.R."/>
            <person name="Malavazi I."/>
            <person name="Melin P."/>
            <person name="Meyer V."/>
            <person name="Mielnichuk N."/>
            <person name="Miskei M."/>
            <person name="Molnar A.P."/>
            <person name="Mule G."/>
            <person name="Ngan C.Y."/>
            <person name="Orejas M."/>
            <person name="Orosz E."/>
            <person name="Ouedraogo J.P."/>
            <person name="Overkamp K.M."/>
            <person name="Park H.-S."/>
            <person name="Perrone G."/>
            <person name="Piumi F."/>
            <person name="Punt P.J."/>
            <person name="Ram A.F."/>
            <person name="Ramon A."/>
            <person name="Rauscher S."/>
            <person name="Record E."/>
            <person name="Riano-Pachon D.M."/>
            <person name="Robert V."/>
            <person name="Roehrig J."/>
            <person name="Ruller R."/>
            <person name="Salamov A."/>
            <person name="Salih N.S."/>
            <person name="Samson R.A."/>
            <person name="Sandor E."/>
            <person name="Sanguinetti M."/>
            <person name="Schuetze T."/>
            <person name="Sepcic K."/>
            <person name="Shelest E."/>
            <person name="Sherlock G."/>
            <person name="Sophianopoulou V."/>
            <person name="Squina F.M."/>
            <person name="Sun H."/>
            <person name="Susca A."/>
            <person name="Todd R.B."/>
            <person name="Tsang A."/>
            <person name="Unkles S.E."/>
            <person name="van de Wiele N."/>
            <person name="van Rossen-Uffink D."/>
            <person name="Oliveira J.V."/>
            <person name="Vesth T.C."/>
            <person name="Visser J."/>
            <person name="Yu J.-H."/>
            <person name="Zhou M."/>
            <person name="Andersen M.R."/>
            <person name="Archer D.B."/>
            <person name="Baker S.E."/>
            <person name="Benoit I."/>
            <person name="Brakhage A.A."/>
            <person name="Braus G.H."/>
            <person name="Fischer R."/>
            <person name="Frisvad J.C."/>
            <person name="Goldman G.H."/>
            <person name="Houbraken J."/>
            <person name="Oakley B."/>
            <person name="Pocsi I."/>
            <person name="Scazzocchio C."/>
            <person name="Seiboth B."/>
            <person name="vanKuyk P.A."/>
            <person name="Wortman J."/>
            <person name="Dyer P.S."/>
            <person name="Grigoriev I.V."/>
        </authorList>
    </citation>
    <scope>NUCLEOTIDE SEQUENCE [LARGE SCALE GENOMIC DNA]</scope>
    <source>
        <strain evidence="11">CBS 506.65</strain>
    </source>
</reference>
<keyword evidence="6" id="KW-0472">Membrane</keyword>
<evidence type="ECO:0000256" key="8">
    <source>
        <dbReference type="SAM" id="MobiDB-lite"/>
    </source>
</evidence>